<dbReference type="PANTHER" id="PTHR43352:SF1">
    <property type="entry name" value="ANTHRANILATE--COA LIGASE"/>
    <property type="match status" value="1"/>
</dbReference>
<feature type="domain" description="AMP-dependent synthetase/ligase" evidence="2">
    <location>
        <begin position="28"/>
        <end position="387"/>
    </location>
</feature>
<dbReference type="GO" id="GO:0044550">
    <property type="term" value="P:secondary metabolite biosynthetic process"/>
    <property type="evidence" value="ECO:0007669"/>
    <property type="project" value="TreeGrafter"/>
</dbReference>
<dbReference type="GO" id="GO:0016405">
    <property type="term" value="F:CoA-ligase activity"/>
    <property type="evidence" value="ECO:0007669"/>
    <property type="project" value="InterPro"/>
</dbReference>
<dbReference type="OrthoDB" id="9803968at2"/>
<dbReference type="NCBIfam" id="TIGR02262">
    <property type="entry name" value="benz_CoA_lig"/>
    <property type="match status" value="1"/>
</dbReference>
<dbReference type="Gene3D" id="2.30.38.10">
    <property type="entry name" value="Luciferase, Domain 3"/>
    <property type="match status" value="1"/>
</dbReference>
<dbReference type="GO" id="GO:0016878">
    <property type="term" value="F:acid-thiol ligase activity"/>
    <property type="evidence" value="ECO:0007669"/>
    <property type="project" value="TreeGrafter"/>
</dbReference>
<feature type="domain" description="AMP-binding enzyme C-terminal" evidence="3">
    <location>
        <begin position="437"/>
        <end position="512"/>
    </location>
</feature>
<dbReference type="Proteomes" id="UP000199251">
    <property type="component" value="Unassembled WGS sequence"/>
</dbReference>
<protein>
    <submittedName>
        <fullName evidence="4">Fatty-acid-CoA ligase</fullName>
    </submittedName>
</protein>
<dbReference type="AlphaFoldDB" id="A0A0E4H241"/>
<dbReference type="PANTHER" id="PTHR43352">
    <property type="entry name" value="ACETYL-COA SYNTHETASE"/>
    <property type="match status" value="1"/>
</dbReference>
<dbReference type="SUPFAM" id="SSF56801">
    <property type="entry name" value="Acetyl-CoA synthetase-like"/>
    <property type="match status" value="1"/>
</dbReference>
<dbReference type="InterPro" id="IPR045851">
    <property type="entry name" value="AMP-bd_C_sf"/>
</dbReference>
<dbReference type="Pfam" id="PF13193">
    <property type="entry name" value="AMP-binding_C"/>
    <property type="match status" value="1"/>
</dbReference>
<dbReference type="EMBL" id="CTEE01000001">
    <property type="protein sequence ID" value="CQD22556.1"/>
    <property type="molecule type" value="Genomic_DNA"/>
</dbReference>
<dbReference type="Gene3D" id="3.40.50.980">
    <property type="match status" value="1"/>
</dbReference>
<accession>A0A0E4H241</accession>
<dbReference type="Gene3D" id="3.40.50.12820">
    <property type="match status" value="1"/>
</dbReference>
<evidence type="ECO:0000256" key="1">
    <source>
        <dbReference type="ARBA" id="ARBA00022598"/>
    </source>
</evidence>
<dbReference type="InterPro" id="IPR011957">
    <property type="entry name" value="Benz_CoA_lig"/>
</dbReference>
<dbReference type="Gene3D" id="3.30.300.30">
    <property type="match status" value="1"/>
</dbReference>
<evidence type="ECO:0000313" key="4">
    <source>
        <dbReference type="EMBL" id="CQD22556.1"/>
    </source>
</evidence>
<dbReference type="InterPro" id="IPR000873">
    <property type="entry name" value="AMP-dep_synth/lig_dom"/>
</dbReference>
<evidence type="ECO:0000259" key="3">
    <source>
        <dbReference type="Pfam" id="PF13193"/>
    </source>
</evidence>
<dbReference type="STRING" id="141349.BN1232_05662"/>
<keyword evidence="1 4" id="KW-0436">Ligase</keyword>
<evidence type="ECO:0000259" key="2">
    <source>
        <dbReference type="Pfam" id="PF00501"/>
    </source>
</evidence>
<evidence type="ECO:0000313" key="5">
    <source>
        <dbReference type="Proteomes" id="UP000199251"/>
    </source>
</evidence>
<sequence>MQFAVRTASTRPLFNAADHLVDRHLREGNGARTAVIASSRTLNYQQLADEVHRVAGGLRRLGVRPEERVMFCMADDVELLTGILGAMYLGAVPVPVSTMLTGPELGELVIDSRARILCASTEFANAAVTAAAMASEVNEVIFDANPGIDITSGLRVHHWDSIRSADPICTPYATWGDSPSLWLYTSGTTGKPKATMHCHGSIRAVAENYGTSVLGIAEDDRCLSVTKLFFAYGLGNSCFFPLSAGATTILERARPTPAVIASRIQSHRPTLFFGVPTFYSSVLASDITDDVFSGVRQCVSAGEALPRALFERVRDQFGVEVLDGIGSTEALHIFISNRPHQVRPGSSGVPVPGYEVQLRSGAGEGFDDAETPGTLFLKGSSVASGYWCRAETTRQVFQGDWLCTGDAYQRNEDGTYTCLGRSGDILKAGGIWVTPAEVEERLLQHRDIAEAVVVAARDSAGLEKPVACVVARPGRDVNPEALISWCREGLAAFKRPRAVVTMQDLPKTATGKVRRDALRELVANVLVDAARDAK</sequence>
<dbReference type="Pfam" id="PF00501">
    <property type="entry name" value="AMP-binding"/>
    <property type="match status" value="1"/>
</dbReference>
<name>A0A0E4H241_MYCLN</name>
<dbReference type="InterPro" id="IPR025110">
    <property type="entry name" value="AMP-bd_C"/>
</dbReference>
<gene>
    <name evidence="4" type="ORF">BN1232_05662</name>
</gene>
<dbReference type="GO" id="GO:0005524">
    <property type="term" value="F:ATP binding"/>
    <property type="evidence" value="ECO:0007669"/>
    <property type="project" value="InterPro"/>
</dbReference>
<organism evidence="4 5">
    <name type="scientific">Mycobacterium lentiflavum</name>
    <dbReference type="NCBI Taxonomy" id="141349"/>
    <lineage>
        <taxon>Bacteria</taxon>
        <taxon>Bacillati</taxon>
        <taxon>Actinomycetota</taxon>
        <taxon>Actinomycetes</taxon>
        <taxon>Mycobacteriales</taxon>
        <taxon>Mycobacteriaceae</taxon>
        <taxon>Mycobacterium</taxon>
        <taxon>Mycobacterium simiae complex</taxon>
    </lineage>
</organism>
<proteinExistence type="predicted"/>
<reference evidence="4 5" key="1">
    <citation type="submission" date="2015-03" db="EMBL/GenBank/DDBJ databases">
        <authorList>
            <person name="Urmite Genomes"/>
        </authorList>
    </citation>
    <scope>NUCLEOTIDE SEQUENCE [LARGE SCALE GENOMIC DNA]</scope>
    <source>
        <strain evidence="4 5">CSUR P1491</strain>
    </source>
</reference>